<name>A0A6P2CH39_9NOCA</name>
<dbReference type="Gene3D" id="3.30.559.30">
    <property type="entry name" value="Nonribosomal peptide synthetase, condensation domain"/>
    <property type="match status" value="1"/>
</dbReference>
<dbReference type="AlphaFoldDB" id="A0A6P2CH39"/>
<sequence>MEFTELADYPVPDGALEEWFPTSDGPWAEDDRVLSFVHEAHLNRDPAAGTSLSWLGTAFDVHGPLDHDAFRRTLQAFVDRHEVLRTDTHTDDAGGVHRRTTAPGTVDVDRIVFATRTPSNFDRLQRMFDEHASARSWPSYVFATVSRTDRFTVFFAGDHSILDGFSIVLVAHELTELYDSIRAGRTPQLPSVGSYVDFGHRERKSGPAPGAARRALDIWRSALDGSGLPEFPLPLGPRTSSAQASISRWLLDADGARAFGEACREVGVTSFAGTMACLGLASYDVLDADSPNRHIFRTVTPVHTRHEPQWEAALGWFVGLAPLQFTVDAESFPATARLAEAAIRRVVPAGEFPFDRIRHLVGAPVEPRFVVSYLDIRSLPGAQTWPERNARALRSRQYTHDVYAWINRTPEGINLSMRFPGNEIATAGAHRWSDALGVRVAEVARPYRSVGLRP</sequence>
<reference evidence="2 3" key="1">
    <citation type="submission" date="2018-07" db="EMBL/GenBank/DDBJ databases">
        <title>Genome sequence of Rhodococcus rhodnii ATCC 35071 from Rhodnius prolixus.</title>
        <authorList>
            <person name="Patel V."/>
            <person name="Vogel K.J."/>
        </authorList>
    </citation>
    <scope>NUCLEOTIDE SEQUENCE [LARGE SCALE GENOMIC DNA]</scope>
    <source>
        <strain evidence="2 3">ATCC 35071</strain>
    </source>
</reference>
<proteinExistence type="predicted"/>
<feature type="domain" description="Condensation" evidence="1">
    <location>
        <begin position="57"/>
        <end position="362"/>
    </location>
</feature>
<dbReference type="PANTHER" id="PTHR45527:SF1">
    <property type="entry name" value="FATTY ACID SYNTHASE"/>
    <property type="match status" value="1"/>
</dbReference>
<organism evidence="2 3">
    <name type="scientific">Rhodococcus rhodnii</name>
    <dbReference type="NCBI Taxonomy" id="38312"/>
    <lineage>
        <taxon>Bacteria</taxon>
        <taxon>Bacillati</taxon>
        <taxon>Actinomycetota</taxon>
        <taxon>Actinomycetes</taxon>
        <taxon>Mycobacteriales</taxon>
        <taxon>Nocardiaceae</taxon>
        <taxon>Rhodococcus</taxon>
    </lineage>
</organism>
<dbReference type="PANTHER" id="PTHR45527">
    <property type="entry name" value="NONRIBOSOMAL PEPTIDE SYNTHETASE"/>
    <property type="match status" value="1"/>
</dbReference>
<dbReference type="GO" id="GO:0003824">
    <property type="term" value="F:catalytic activity"/>
    <property type="evidence" value="ECO:0007669"/>
    <property type="project" value="InterPro"/>
</dbReference>
<dbReference type="InterPro" id="IPR023213">
    <property type="entry name" value="CAT-like_dom_sf"/>
</dbReference>
<protein>
    <submittedName>
        <fullName evidence="2">Condensation protein</fullName>
    </submittedName>
</protein>
<evidence type="ECO:0000259" key="1">
    <source>
        <dbReference type="Pfam" id="PF00668"/>
    </source>
</evidence>
<evidence type="ECO:0000313" key="2">
    <source>
        <dbReference type="EMBL" id="TXG90556.1"/>
    </source>
</evidence>
<dbReference type="Gene3D" id="3.30.559.10">
    <property type="entry name" value="Chloramphenicol acetyltransferase-like domain"/>
    <property type="match status" value="1"/>
</dbReference>
<dbReference type="InterPro" id="IPR001242">
    <property type="entry name" value="Condensation_dom"/>
</dbReference>
<dbReference type="GO" id="GO:0031177">
    <property type="term" value="F:phosphopantetheine binding"/>
    <property type="evidence" value="ECO:0007669"/>
    <property type="project" value="TreeGrafter"/>
</dbReference>
<evidence type="ECO:0000313" key="3">
    <source>
        <dbReference type="Proteomes" id="UP000471120"/>
    </source>
</evidence>
<comment type="caution">
    <text evidence="2">The sequence shown here is derived from an EMBL/GenBank/DDBJ whole genome shotgun (WGS) entry which is preliminary data.</text>
</comment>
<dbReference type="GO" id="GO:0005737">
    <property type="term" value="C:cytoplasm"/>
    <property type="evidence" value="ECO:0007669"/>
    <property type="project" value="TreeGrafter"/>
</dbReference>
<dbReference type="Proteomes" id="UP000471120">
    <property type="component" value="Unassembled WGS sequence"/>
</dbReference>
<dbReference type="EMBL" id="QRCM01000001">
    <property type="protein sequence ID" value="TXG90556.1"/>
    <property type="molecule type" value="Genomic_DNA"/>
</dbReference>
<gene>
    <name evidence="2" type="ORF">DW322_10385</name>
</gene>
<dbReference type="Pfam" id="PF00668">
    <property type="entry name" value="Condensation"/>
    <property type="match status" value="1"/>
</dbReference>
<dbReference type="GO" id="GO:0044550">
    <property type="term" value="P:secondary metabolite biosynthetic process"/>
    <property type="evidence" value="ECO:0007669"/>
    <property type="project" value="TreeGrafter"/>
</dbReference>
<dbReference type="GO" id="GO:0043041">
    <property type="term" value="P:amino acid activation for nonribosomal peptide biosynthetic process"/>
    <property type="evidence" value="ECO:0007669"/>
    <property type="project" value="TreeGrafter"/>
</dbReference>
<dbReference type="GO" id="GO:0008610">
    <property type="term" value="P:lipid biosynthetic process"/>
    <property type="evidence" value="ECO:0007669"/>
    <property type="project" value="UniProtKB-ARBA"/>
</dbReference>
<dbReference type="RefSeq" id="WP_010839241.1">
    <property type="nucleotide sequence ID" value="NZ_QRCM01000001.1"/>
</dbReference>
<accession>A0A6P2CH39</accession>
<dbReference type="SUPFAM" id="SSF52777">
    <property type="entry name" value="CoA-dependent acyltransferases"/>
    <property type="match status" value="2"/>
</dbReference>